<reference evidence="6 7" key="1">
    <citation type="journal article" date="2010" name="Stand. Genomic Sci.">
        <title>Complete genome sequence of Vulcanisaeta distributa type strain (IC-017).</title>
        <authorList>
            <person name="Mavromatis K."/>
            <person name="Sikorski J."/>
            <person name="Pabst E."/>
            <person name="Teshima H."/>
            <person name="Lapidus A."/>
            <person name="Lucas S."/>
            <person name="Nolan M."/>
            <person name="Glavina Del Rio T."/>
            <person name="Cheng J.F."/>
            <person name="Bruce D."/>
            <person name="Goodwin L."/>
            <person name="Pitluck S."/>
            <person name="Liolios K."/>
            <person name="Ivanova N."/>
            <person name="Mikhailova N."/>
            <person name="Pati A."/>
            <person name="Chen A."/>
            <person name="Palaniappan K."/>
            <person name="Land M."/>
            <person name="Hauser L."/>
            <person name="Chang Y.J."/>
            <person name="Jeffries C.D."/>
            <person name="Rohde M."/>
            <person name="Spring S."/>
            <person name="Goker M."/>
            <person name="Wirth R."/>
            <person name="Woyke T."/>
            <person name="Bristow J."/>
            <person name="Eisen J.A."/>
            <person name="Markowitz V."/>
            <person name="Hugenholtz P."/>
            <person name="Klenk H.P."/>
            <person name="Kyrpides N.C."/>
        </authorList>
    </citation>
    <scope>NUCLEOTIDE SEQUENCE [LARGE SCALE GENOMIC DNA]</scope>
    <source>
        <strain evidence="7">DSM 14429 / JCM 11212 / NBRC 100878 / IC-017</strain>
    </source>
</reference>
<evidence type="ECO:0000256" key="1">
    <source>
        <dbReference type="ARBA" id="ARBA00011631"/>
    </source>
</evidence>
<dbReference type="GO" id="GO:0030976">
    <property type="term" value="F:thiamine pyrophosphate binding"/>
    <property type="evidence" value="ECO:0007669"/>
    <property type="project" value="InterPro"/>
</dbReference>
<dbReference type="InterPro" id="IPR029061">
    <property type="entry name" value="THDP-binding"/>
</dbReference>
<dbReference type="Proteomes" id="UP000006681">
    <property type="component" value="Chromosome"/>
</dbReference>
<evidence type="ECO:0000313" key="6">
    <source>
        <dbReference type="EMBL" id="ADN49922.1"/>
    </source>
</evidence>
<evidence type="ECO:0000313" key="7">
    <source>
        <dbReference type="Proteomes" id="UP000006681"/>
    </source>
</evidence>
<dbReference type="InterPro" id="IPR051479">
    <property type="entry name" value="PorB-like"/>
</dbReference>
<dbReference type="GO" id="GO:0018491">
    <property type="term" value="F:2-oxobutyrate synthase activity"/>
    <property type="evidence" value="ECO:0007669"/>
    <property type="project" value="UniProtKB-ARBA"/>
</dbReference>
<keyword evidence="3" id="KW-0560">Oxidoreductase</keyword>
<evidence type="ECO:0000259" key="5">
    <source>
        <dbReference type="Pfam" id="PF02775"/>
    </source>
</evidence>
<dbReference type="GO" id="GO:0019164">
    <property type="term" value="F:pyruvate synthase activity"/>
    <property type="evidence" value="ECO:0007669"/>
    <property type="project" value="UniProtKB-ARBA"/>
</dbReference>
<sequence>MTISIKLARTVKDLLMMAQTEYFDAGHRTCQGCESAMVLRWVAKAAGPNTIVIGATGCMYVANTTYYTTAWALPWIHTQLSGTGSAVVGTAAALKALIEKGKLPNEKINVIGICGDLGCADAGLSEVSNALTHTKYNFLILMYDNESSANTDIQETTMTPYGALTTFSPSGKQVRIMKYRWKKNMAAMMAVGHPEVRYVATATAADPIDLYNKVKKALEIGGPTFIHTLDPCPKGWGYDPKYSHEIGRLAVETGIWPLFEIEDGKFRLTSTSARIASGEIKRKPVKEYLRRQTRFKHLTDEDIEYIQKKVDEMWEKWLIPGLIPLTRELPYPEVTKASTK</sequence>
<dbReference type="PANTHER" id="PTHR42897:SF2">
    <property type="entry name" value="PYRUVATE SYNTHASE SUBUNIT PORB"/>
    <property type="match status" value="1"/>
</dbReference>
<dbReference type="KEGG" id="vdi:Vdis_0524"/>
<dbReference type="HOGENOM" id="CLU_058423_0_0_2"/>
<proteinExistence type="predicted"/>
<dbReference type="STRING" id="572478.Vdis_0524"/>
<reference evidence="7" key="2">
    <citation type="journal article" date="2010" name="Stand. Genomic Sci.">
        <title>Complete genome sequence of Vulcanisaeta distributa type strain (IC-017T).</title>
        <authorList>
            <person name="Mavromatis K."/>
            <person name="Sikorski J."/>
            <person name="Pabst E."/>
            <person name="Teshima H."/>
            <person name="Lapidus A."/>
            <person name="Lucas S."/>
            <person name="Nolan M."/>
            <person name="Glavina Del Rio T."/>
            <person name="Cheng J."/>
            <person name="Bruce D."/>
            <person name="Goodwin L."/>
            <person name="Pitluck S."/>
            <person name="Liolios K."/>
            <person name="Ivanova N."/>
            <person name="Mikhailova N."/>
            <person name="Pati A."/>
            <person name="Chen A."/>
            <person name="Palaniappan K."/>
            <person name="Land M."/>
            <person name="Hauser L."/>
            <person name="Chang Y."/>
            <person name="Jeffries C."/>
            <person name="Rohde M."/>
            <person name="Spring S."/>
            <person name="Goker M."/>
            <person name="Wirth R."/>
            <person name="Woyke T."/>
            <person name="Bristow J."/>
            <person name="Eisen J."/>
            <person name="Markowitz V."/>
            <person name="Hugenholtz P."/>
            <person name="Klenk H."/>
            <person name="Kyrpides N."/>
        </authorList>
    </citation>
    <scope>NUCLEOTIDE SEQUENCE [LARGE SCALE GENOMIC DNA]</scope>
    <source>
        <strain evidence="7">DSM 14429 / JCM 11212 / NBRC 100878 / IC-017</strain>
    </source>
</reference>
<dbReference type="PANTHER" id="PTHR42897">
    <property type="entry name" value="PYRUVATE SYNTHASE SUBUNIT PORB"/>
    <property type="match status" value="1"/>
</dbReference>
<feature type="domain" description="Thiamine pyrophosphate enzyme TPP-binding" evidence="5">
    <location>
        <begin position="56"/>
        <end position="227"/>
    </location>
</feature>
<evidence type="ECO:0000256" key="2">
    <source>
        <dbReference type="ARBA" id="ARBA00012691"/>
    </source>
</evidence>
<evidence type="ECO:0000256" key="3">
    <source>
        <dbReference type="ARBA" id="ARBA00023002"/>
    </source>
</evidence>
<gene>
    <name evidence="6" type="ordered locus">Vdis_0524</name>
</gene>
<dbReference type="Gene3D" id="3.40.50.970">
    <property type="match status" value="2"/>
</dbReference>
<dbReference type="AlphaFoldDB" id="E1QUR9"/>
<dbReference type="CDD" id="cd03376">
    <property type="entry name" value="TPP_PFOR_porB_like"/>
    <property type="match status" value="1"/>
</dbReference>
<protein>
    <recommendedName>
        <fullName evidence="2">2-oxoacid oxidoreductase (ferredoxin)</fullName>
        <ecNumber evidence="2">1.2.7.11</ecNumber>
    </recommendedName>
</protein>
<dbReference type="EMBL" id="CP002100">
    <property type="protein sequence ID" value="ADN49922.1"/>
    <property type="molecule type" value="Genomic_DNA"/>
</dbReference>
<dbReference type="SUPFAM" id="SSF52518">
    <property type="entry name" value="Thiamin diphosphate-binding fold (THDP-binding)"/>
    <property type="match status" value="1"/>
</dbReference>
<dbReference type="InterPro" id="IPR011766">
    <property type="entry name" value="TPP_enzyme_TPP-bd"/>
</dbReference>
<keyword evidence="7" id="KW-1185">Reference proteome</keyword>
<comment type="subunit">
    <text evidence="1">Heterodimer composed of an alpha and a beta subunit.</text>
</comment>
<name>E1QUR9_VULDI</name>
<comment type="catalytic activity">
    <reaction evidence="4">
        <text>a 2-oxocarboxylate + 2 oxidized [2Fe-2S]-[ferredoxin] + CoA = an acyl-CoA + 2 reduced [2Fe-2S]-[ferredoxin] + CO2 + H(+)</text>
        <dbReference type="Rhea" id="RHEA:42316"/>
        <dbReference type="Rhea" id="RHEA-COMP:10000"/>
        <dbReference type="Rhea" id="RHEA-COMP:10001"/>
        <dbReference type="ChEBI" id="CHEBI:15378"/>
        <dbReference type="ChEBI" id="CHEBI:16526"/>
        <dbReference type="ChEBI" id="CHEBI:33737"/>
        <dbReference type="ChEBI" id="CHEBI:33738"/>
        <dbReference type="ChEBI" id="CHEBI:35179"/>
        <dbReference type="ChEBI" id="CHEBI:57287"/>
        <dbReference type="ChEBI" id="CHEBI:58342"/>
        <dbReference type="EC" id="1.2.7.11"/>
    </reaction>
</comment>
<accession>E1QUR9</accession>
<dbReference type="EC" id="1.2.7.11" evidence="2"/>
<organism evidence="6 7">
    <name type="scientific">Vulcanisaeta distributa (strain DSM 14429 / JCM 11212 / NBRC 100878 / IC-017)</name>
    <dbReference type="NCBI Taxonomy" id="572478"/>
    <lineage>
        <taxon>Archaea</taxon>
        <taxon>Thermoproteota</taxon>
        <taxon>Thermoprotei</taxon>
        <taxon>Thermoproteales</taxon>
        <taxon>Thermoproteaceae</taxon>
        <taxon>Vulcanisaeta</taxon>
    </lineage>
</organism>
<dbReference type="eggNOG" id="arCOG01601">
    <property type="taxonomic scope" value="Archaea"/>
</dbReference>
<dbReference type="Pfam" id="PF02775">
    <property type="entry name" value="TPP_enzyme_C"/>
    <property type="match status" value="1"/>
</dbReference>
<evidence type="ECO:0000256" key="4">
    <source>
        <dbReference type="ARBA" id="ARBA00048893"/>
    </source>
</evidence>